<evidence type="ECO:0000313" key="6">
    <source>
        <dbReference type="EMBL" id="KAH6684967.1"/>
    </source>
</evidence>
<dbReference type="InterPro" id="IPR023631">
    <property type="entry name" value="Amidase_dom"/>
</dbReference>
<sequence>MVTVHFSVVQAKAVPQGTSDFEAKRTTILQALADKVPPEYFLPKNITDNPPLDVSGIPATCGILSVEELSITEEYDAVGLAAAIAAKKHTAVAVATAFSKRAIVAHQLTCCLTQWFMAEAVEQAAKLDAYLAEHGKTVGPLHGVPISIKDHMPIAGTFSSGGCLSSIKKDDKDSQMIAILRQLGAVFYCKTNQPQTLMHLESDSLWGRVLNPFNINLSAGGSTGGEAALVAMKGSVLGVGTDIGGSIRGPSAFCGIYGFKPTSYTLPMKDFLAHPFPAELNILCSPGPMCRSLRDMDLFVNLILNAKPHLEDPRLVPTPWTGLKTSMNKVLKIGIIEDDGFVVPQPPVKRAIAWAKEVLSDPKYEALIQVKTFKPFGAADAWSKMRRMYWPDGGSESKDAITSSGEPLHPLSEWIWKDAEPHGMKTASDVSAMRGERDDFRIAFAKSWEAQGVDVVLGPAYIGPACAHDTAFTWTYTSLYNFVDYPGVVIPTPIKAEAKEDYDPGHVPLSDACKQAKQLWEETNFVGAPVDLQLIARKYHDNELFGALAVLKEMLALP</sequence>
<protein>
    <submittedName>
        <fullName evidence="6">Acetamidase</fullName>
    </submittedName>
</protein>
<dbReference type="PANTHER" id="PTHR46072:SF4">
    <property type="entry name" value="AMIDASE C550.07-RELATED"/>
    <property type="match status" value="1"/>
</dbReference>
<dbReference type="GO" id="GO:0016787">
    <property type="term" value="F:hydrolase activity"/>
    <property type="evidence" value="ECO:0007669"/>
    <property type="project" value="UniProtKB-KW"/>
</dbReference>
<evidence type="ECO:0000256" key="2">
    <source>
        <dbReference type="ARBA" id="ARBA00022801"/>
    </source>
</evidence>
<comment type="caution">
    <text evidence="6">The sequence shown here is derived from an EMBL/GenBank/DDBJ whole genome shotgun (WGS) entry which is preliminary data.</text>
</comment>
<feature type="binding site" evidence="4">
    <location>
        <position position="222"/>
    </location>
    <ligand>
        <name>substrate</name>
    </ligand>
</feature>
<comment type="similarity">
    <text evidence="1">Belongs to the amidase family.</text>
</comment>
<organism evidence="6 7">
    <name type="scientific">Plectosphaerella plurivora</name>
    <dbReference type="NCBI Taxonomy" id="936078"/>
    <lineage>
        <taxon>Eukaryota</taxon>
        <taxon>Fungi</taxon>
        <taxon>Dikarya</taxon>
        <taxon>Ascomycota</taxon>
        <taxon>Pezizomycotina</taxon>
        <taxon>Sordariomycetes</taxon>
        <taxon>Hypocreomycetidae</taxon>
        <taxon>Glomerellales</taxon>
        <taxon>Plectosphaerellaceae</taxon>
        <taxon>Plectosphaerella</taxon>
    </lineage>
</organism>
<gene>
    <name evidence="6" type="ORF">F5X68DRAFT_192113</name>
</gene>
<evidence type="ECO:0000313" key="7">
    <source>
        <dbReference type="Proteomes" id="UP000770015"/>
    </source>
</evidence>
<dbReference type="Proteomes" id="UP000770015">
    <property type="component" value="Unassembled WGS sequence"/>
</dbReference>
<evidence type="ECO:0000256" key="3">
    <source>
        <dbReference type="PIRSR" id="PIRSR001221-1"/>
    </source>
</evidence>
<feature type="active site" description="Charge relay system" evidence="3">
    <location>
        <position position="222"/>
    </location>
</feature>
<dbReference type="OrthoDB" id="6428749at2759"/>
<feature type="binding site" evidence="4">
    <location>
        <begin position="243"/>
        <end position="246"/>
    </location>
    <ligand>
        <name>substrate</name>
    </ligand>
</feature>
<feature type="active site" description="Charge relay system" evidence="3">
    <location>
        <position position="149"/>
    </location>
</feature>
<evidence type="ECO:0000256" key="1">
    <source>
        <dbReference type="ARBA" id="ARBA00009199"/>
    </source>
</evidence>
<dbReference type="EMBL" id="JAGSXJ010000016">
    <property type="protein sequence ID" value="KAH6684967.1"/>
    <property type="molecule type" value="Genomic_DNA"/>
</dbReference>
<dbReference type="Gene3D" id="3.90.1300.10">
    <property type="entry name" value="Amidase signature (AS) domain"/>
    <property type="match status" value="1"/>
</dbReference>
<name>A0A9P8V9G4_9PEZI</name>
<feature type="domain" description="Amidase" evidence="5">
    <location>
        <begin position="94"/>
        <end position="544"/>
    </location>
</feature>
<feature type="binding site" evidence="4">
    <location>
        <position position="197"/>
    </location>
    <ligand>
        <name>substrate</name>
    </ligand>
</feature>
<dbReference type="AlphaFoldDB" id="A0A9P8V9G4"/>
<dbReference type="PANTHER" id="PTHR46072">
    <property type="entry name" value="AMIDASE-RELATED-RELATED"/>
    <property type="match status" value="1"/>
</dbReference>
<keyword evidence="2" id="KW-0378">Hydrolase</keyword>
<keyword evidence="7" id="KW-1185">Reference proteome</keyword>
<feature type="active site" description="Acyl-ester intermediate" evidence="3">
    <location>
        <position position="246"/>
    </location>
</feature>
<accession>A0A9P8V9G4</accession>
<proteinExistence type="inferred from homology"/>
<dbReference type="PIRSF" id="PIRSF001221">
    <property type="entry name" value="Amidase_fungi"/>
    <property type="match status" value="1"/>
</dbReference>
<evidence type="ECO:0000256" key="4">
    <source>
        <dbReference type="PIRSR" id="PIRSR001221-2"/>
    </source>
</evidence>
<dbReference type="SUPFAM" id="SSF75304">
    <property type="entry name" value="Amidase signature (AS) enzymes"/>
    <property type="match status" value="1"/>
</dbReference>
<dbReference type="InterPro" id="IPR036928">
    <property type="entry name" value="AS_sf"/>
</dbReference>
<evidence type="ECO:0000259" key="5">
    <source>
        <dbReference type="Pfam" id="PF01425"/>
    </source>
</evidence>
<dbReference type="Pfam" id="PF01425">
    <property type="entry name" value="Amidase"/>
    <property type="match status" value="1"/>
</dbReference>
<reference evidence="6" key="1">
    <citation type="journal article" date="2021" name="Nat. Commun.">
        <title>Genetic determinants of endophytism in the Arabidopsis root mycobiome.</title>
        <authorList>
            <person name="Mesny F."/>
            <person name="Miyauchi S."/>
            <person name="Thiergart T."/>
            <person name="Pickel B."/>
            <person name="Atanasova L."/>
            <person name="Karlsson M."/>
            <person name="Huettel B."/>
            <person name="Barry K.W."/>
            <person name="Haridas S."/>
            <person name="Chen C."/>
            <person name="Bauer D."/>
            <person name="Andreopoulos W."/>
            <person name="Pangilinan J."/>
            <person name="LaButti K."/>
            <person name="Riley R."/>
            <person name="Lipzen A."/>
            <person name="Clum A."/>
            <person name="Drula E."/>
            <person name="Henrissat B."/>
            <person name="Kohler A."/>
            <person name="Grigoriev I.V."/>
            <person name="Martin F.M."/>
            <person name="Hacquard S."/>
        </authorList>
    </citation>
    <scope>NUCLEOTIDE SEQUENCE</scope>
    <source>
        <strain evidence="6">MPI-SDFR-AT-0117</strain>
    </source>
</reference>